<reference evidence="2 3" key="1">
    <citation type="journal article" date="2021" name="ISME Commun">
        <title>Automated analysis of genomic sequences facilitates high-throughput and comprehensive description of bacteria.</title>
        <authorList>
            <person name="Hitch T.C.A."/>
        </authorList>
    </citation>
    <scope>NUCLEOTIDE SEQUENCE [LARGE SCALE GENOMIC DNA]</scope>
    <source>
        <strain evidence="3">f_CCE</strain>
    </source>
</reference>
<evidence type="ECO:0000256" key="1">
    <source>
        <dbReference type="SAM" id="SignalP"/>
    </source>
</evidence>
<dbReference type="RefSeq" id="WP_158358035.1">
    <property type="nucleotide sequence ID" value="NZ_JAOQJF010000006.1"/>
</dbReference>
<proteinExistence type="predicted"/>
<evidence type="ECO:0000313" key="3">
    <source>
        <dbReference type="Proteomes" id="UP001652395"/>
    </source>
</evidence>
<gene>
    <name evidence="2" type="ORF">OCV69_04135</name>
</gene>
<comment type="caution">
    <text evidence="2">The sequence shown here is derived from an EMBL/GenBank/DDBJ whole genome shotgun (WGS) entry which is preliminary data.</text>
</comment>
<name>A0ABT2UWW1_9FIRM</name>
<dbReference type="EMBL" id="JAOQJF010000006">
    <property type="protein sequence ID" value="MCU6799130.1"/>
    <property type="molecule type" value="Genomic_DNA"/>
</dbReference>
<dbReference type="Proteomes" id="UP001652395">
    <property type="component" value="Unassembled WGS sequence"/>
</dbReference>
<protein>
    <submittedName>
        <fullName evidence="2">Desmoglein-4</fullName>
    </submittedName>
</protein>
<keyword evidence="1" id="KW-0732">Signal</keyword>
<organism evidence="2 3">
    <name type="scientific">Alitiscatomonas aceti</name>
    <dbReference type="NCBI Taxonomy" id="2981724"/>
    <lineage>
        <taxon>Bacteria</taxon>
        <taxon>Bacillati</taxon>
        <taxon>Bacillota</taxon>
        <taxon>Clostridia</taxon>
        <taxon>Lachnospirales</taxon>
        <taxon>Lachnospiraceae</taxon>
        <taxon>Alitiscatomonas</taxon>
    </lineage>
</organism>
<sequence>MNLRKSILALSVVAGIVAAPMTVFAAHTHSWGSPQYYGYGYEDEMPGIYDDWDKCATRHVYNYKQCLICGEVSIYEVETIEMSHKWVNGACVYCNKGYAKEIN</sequence>
<keyword evidence="3" id="KW-1185">Reference proteome</keyword>
<accession>A0ABT2UWW1</accession>
<evidence type="ECO:0000313" key="2">
    <source>
        <dbReference type="EMBL" id="MCU6799130.1"/>
    </source>
</evidence>
<feature type="signal peptide" evidence="1">
    <location>
        <begin position="1"/>
        <end position="25"/>
    </location>
</feature>
<feature type="chain" id="PRO_5046979510" evidence="1">
    <location>
        <begin position="26"/>
        <end position="103"/>
    </location>
</feature>